<reference evidence="2 3" key="1">
    <citation type="submission" date="2022-11" db="EMBL/GenBank/DDBJ databases">
        <title>Spartinivicinus poritis sp. nov., isolated from scleractinian coral Porites lutea.</title>
        <authorList>
            <person name="Zhang G."/>
            <person name="Cai L."/>
            <person name="Wei Q."/>
        </authorList>
    </citation>
    <scope>NUCLEOTIDE SEQUENCE [LARGE SCALE GENOMIC DNA]</scope>
    <source>
        <strain evidence="2 3">A2-2</strain>
    </source>
</reference>
<keyword evidence="3" id="KW-1185">Reference proteome</keyword>
<evidence type="ECO:0000256" key="1">
    <source>
        <dbReference type="SAM" id="SignalP"/>
    </source>
</evidence>
<proteinExistence type="predicted"/>
<dbReference type="Proteomes" id="UP001528823">
    <property type="component" value="Unassembled WGS sequence"/>
</dbReference>
<keyword evidence="1" id="KW-0732">Signal</keyword>
<accession>A0ABT5UAH3</accession>
<dbReference type="EMBL" id="JAPMOU010000020">
    <property type="protein sequence ID" value="MDE1463385.1"/>
    <property type="molecule type" value="Genomic_DNA"/>
</dbReference>
<protein>
    <submittedName>
        <fullName evidence="2">Uncharacterized protein</fullName>
    </submittedName>
</protein>
<sequence length="220" mass="24237">MMKLHRVAVGLLLASGLLAAKLGIAQANTQASPAINAETLRPLLNSERITLKFGSYGIKVVQNGEKIRVSNLYSESDNKQTTRTLAVVVYPEMVAPAFKQEHQQIVAGGSIGATFKKSGWKINKQHTYFGEIAASPKLSQLYQLMGGIKPTGLAMHLYQLNVSKEGNQFHYATIAEVHHPAYLTSKDLQAIYKDQYQQLQKQSNTINVILNTVKEKLASL</sequence>
<feature type="chain" id="PRO_5046233293" evidence="1">
    <location>
        <begin position="20"/>
        <end position="220"/>
    </location>
</feature>
<evidence type="ECO:0000313" key="3">
    <source>
        <dbReference type="Proteomes" id="UP001528823"/>
    </source>
</evidence>
<name>A0ABT5UAH3_9GAMM</name>
<organism evidence="2 3">
    <name type="scientific">Spartinivicinus poritis</name>
    <dbReference type="NCBI Taxonomy" id="2994640"/>
    <lineage>
        <taxon>Bacteria</taxon>
        <taxon>Pseudomonadati</taxon>
        <taxon>Pseudomonadota</taxon>
        <taxon>Gammaproteobacteria</taxon>
        <taxon>Oceanospirillales</taxon>
        <taxon>Zooshikellaceae</taxon>
        <taxon>Spartinivicinus</taxon>
    </lineage>
</organism>
<comment type="caution">
    <text evidence="2">The sequence shown here is derived from an EMBL/GenBank/DDBJ whole genome shotgun (WGS) entry which is preliminary data.</text>
</comment>
<feature type="signal peptide" evidence="1">
    <location>
        <begin position="1"/>
        <end position="19"/>
    </location>
</feature>
<dbReference type="RefSeq" id="WP_274689725.1">
    <property type="nucleotide sequence ID" value="NZ_JAPMOU010000020.1"/>
</dbReference>
<evidence type="ECO:0000313" key="2">
    <source>
        <dbReference type="EMBL" id="MDE1463385.1"/>
    </source>
</evidence>
<gene>
    <name evidence="2" type="ORF">ORQ98_15585</name>
</gene>